<dbReference type="EMBL" id="JAOL01000082">
    <property type="protein sequence ID" value="EUA92008.1"/>
    <property type="molecule type" value="Genomic_DNA"/>
</dbReference>
<dbReference type="CDD" id="cd01300">
    <property type="entry name" value="YtcJ_like"/>
    <property type="match status" value="1"/>
</dbReference>
<feature type="domain" description="Amidohydrolase 3" evidence="1">
    <location>
        <begin position="6"/>
        <end position="465"/>
    </location>
</feature>
<dbReference type="PANTHER" id="PTHR22642:SF2">
    <property type="entry name" value="PROTEIN LONG AFTER FAR-RED 3"/>
    <property type="match status" value="1"/>
</dbReference>
<gene>
    <name evidence="2" type="ORF">I551_1501</name>
</gene>
<dbReference type="InterPro" id="IPR033932">
    <property type="entry name" value="YtcJ-like"/>
</dbReference>
<dbReference type="InterPro" id="IPR013108">
    <property type="entry name" value="Amidohydro_3"/>
</dbReference>
<dbReference type="Proteomes" id="UP000020681">
    <property type="component" value="Unassembled WGS sequence"/>
</dbReference>
<dbReference type="InterPro" id="IPR032466">
    <property type="entry name" value="Metal_Hydrolase"/>
</dbReference>
<dbReference type="Gene3D" id="3.10.310.70">
    <property type="match status" value="1"/>
</dbReference>
<dbReference type="Gene3D" id="2.30.40.10">
    <property type="entry name" value="Urease, subunit C, domain 1"/>
    <property type="match status" value="1"/>
</dbReference>
<dbReference type="InterPro" id="IPR011059">
    <property type="entry name" value="Metal-dep_hydrolase_composite"/>
</dbReference>
<comment type="caution">
    <text evidence="2">The sequence shown here is derived from an EMBL/GenBank/DDBJ whole genome shotgun (WGS) entry which is preliminary data.</text>
</comment>
<dbReference type="Pfam" id="PF07969">
    <property type="entry name" value="Amidohydro_3"/>
    <property type="match status" value="1"/>
</dbReference>
<dbReference type="SUPFAM" id="SSF51556">
    <property type="entry name" value="Metallo-dependent hydrolases"/>
    <property type="match status" value="1"/>
</dbReference>
<reference evidence="2 3" key="1">
    <citation type="submission" date="2014-01" db="EMBL/GenBank/DDBJ databases">
        <authorList>
            <person name="Dobos K."/>
            <person name="Lenaerts A."/>
            <person name="Ordway D."/>
            <person name="DeGroote M.A."/>
            <person name="Parker T."/>
            <person name="Sizemore C."/>
            <person name="Tallon L.J."/>
            <person name="Sadzewicz L.K."/>
            <person name="Sengamalay N."/>
            <person name="Fraser C.M."/>
            <person name="Hine E."/>
            <person name="Shefchek K.A."/>
            <person name="Das S.P."/>
            <person name="Tettelin H."/>
        </authorList>
    </citation>
    <scope>NUCLEOTIDE SEQUENCE [LARGE SCALE GENOMIC DNA]</scope>
    <source>
        <strain evidence="2 3">Harvey</strain>
    </source>
</reference>
<protein>
    <submittedName>
        <fullName evidence="2">Amidohydrolase family protein</fullName>
    </submittedName>
</protein>
<proteinExistence type="predicted"/>
<evidence type="ECO:0000313" key="2">
    <source>
        <dbReference type="EMBL" id="EUA92008.1"/>
    </source>
</evidence>
<sequence>MANQVNVFAPPAGPAADVEAIVAELKKFRDARDIADGEIIMAYGYDETVMPDGRTLHREDLDADFPNNPVLVGHVSLHGAVLNSAAMQKFGISADTETPPGGVIVRKEGSTEPDGLIMETAFLPIFASLPKPTPEQEVQWSIAGQLLYAAVGITTAHEGLTHAADIALLRRAAAGGVDIIDVIAYPFILELDEVLPENPADTFGTYHNRLKLGGVKITLDGSPQGRTAFFTTPYLADGPGGEKNWSGELPFSQETVNGWFKRVYDLGLPLNIHANGDGAIDVLLAAHEYAAADDPTKDRHTTVIHSQFVRRDQLAKYVEYNLIPSLFTEHAFYFGDTHVRLRGKEQAHFLSPMRAAIDMGLRPTNHTDFNVTPLDQMFVLWTAVNRVSRSGEVIGADQRVTAVEALKAITINAAYQYSEEQSKGSITVGKLADLVIVDNNPLTVDPMKLKDIAVLETIKEGRTVYREPATQSS</sequence>
<evidence type="ECO:0000313" key="3">
    <source>
        <dbReference type="Proteomes" id="UP000020681"/>
    </source>
</evidence>
<dbReference type="PANTHER" id="PTHR22642">
    <property type="entry name" value="IMIDAZOLONEPROPIONASE"/>
    <property type="match status" value="1"/>
</dbReference>
<accession>A0ABP3ALG7</accession>
<dbReference type="SUPFAM" id="SSF51338">
    <property type="entry name" value="Composite domain of metallo-dependent hydrolases"/>
    <property type="match status" value="1"/>
</dbReference>
<organism evidence="2 3">
    <name type="scientific">Mycobacterium ulcerans str. Harvey</name>
    <dbReference type="NCBI Taxonomy" id="1299332"/>
    <lineage>
        <taxon>Bacteria</taxon>
        <taxon>Bacillati</taxon>
        <taxon>Actinomycetota</taxon>
        <taxon>Actinomycetes</taxon>
        <taxon>Mycobacteriales</taxon>
        <taxon>Mycobacteriaceae</taxon>
        <taxon>Mycobacterium</taxon>
        <taxon>Mycobacterium ulcerans group</taxon>
    </lineage>
</organism>
<dbReference type="Gene3D" id="3.20.20.140">
    <property type="entry name" value="Metal-dependent hydrolases"/>
    <property type="match status" value="1"/>
</dbReference>
<evidence type="ECO:0000259" key="1">
    <source>
        <dbReference type="Pfam" id="PF07969"/>
    </source>
</evidence>
<keyword evidence="3" id="KW-1185">Reference proteome</keyword>
<name>A0ABP3ALG7_MYCUL</name>